<sequence length="395" mass="42701">MKNVDDEFKAEDARGDCMYVSSTRRSTVVESIMNGIYNLVSKNSDIKNKLSEISPMLSCNVEEGERKGKNIQSGHYGYEGEFGNKVQIHFKEFEYVERAVPELKESIEARIKREQEKRRAQQPVFLNPVTTVQHAASAPTVPGHSAGKQGSPGPPAESTKTKLQDNNGQNTETAHATPASKPDSEPAKSVVTKLANTKPVENSVGTTTEVKGNLGNGNGKGEHGRDGKKAEGAQNQGKKAEGSQNQGKKTEGAESQTKKGEVGPGDKGQQKDSKGDVAAVSGSQGQDVVKPAVRDNRVRQIPRVPDNFPLLIEFLPLVLVDKVVVVLSSAWIPVPVLLQVMSKEVSPVVPSIPHNLPLLLSLVGVLLGNKVKLHYSNARSELFREYPNYEGAIGK</sequence>
<feature type="region of interest" description="Disordered" evidence="1">
    <location>
        <begin position="138"/>
        <end position="291"/>
    </location>
</feature>
<dbReference type="GeneID" id="14695996"/>
<dbReference type="KEGG" id="pcy:PCYB_002030"/>
<protein>
    <submittedName>
        <fullName evidence="2">Uncharacterized protein</fullName>
    </submittedName>
</protein>
<organism evidence="2 3">
    <name type="scientific">Plasmodium cynomolgi (strain B)</name>
    <dbReference type="NCBI Taxonomy" id="1120755"/>
    <lineage>
        <taxon>Eukaryota</taxon>
        <taxon>Sar</taxon>
        <taxon>Alveolata</taxon>
        <taxon>Apicomplexa</taxon>
        <taxon>Aconoidasida</taxon>
        <taxon>Haemosporida</taxon>
        <taxon>Plasmodiidae</taxon>
        <taxon>Plasmodium</taxon>
        <taxon>Plasmodium (Plasmodium)</taxon>
    </lineage>
</organism>
<evidence type="ECO:0000256" key="1">
    <source>
        <dbReference type="SAM" id="MobiDB-lite"/>
    </source>
</evidence>
<proteinExistence type="predicted"/>
<evidence type="ECO:0000313" key="2">
    <source>
        <dbReference type="EMBL" id="GAB69454.1"/>
    </source>
</evidence>
<dbReference type="AlphaFoldDB" id="K6UZN3"/>
<evidence type="ECO:0000313" key="3">
    <source>
        <dbReference type="Proteomes" id="UP000006319"/>
    </source>
</evidence>
<feature type="compositionally biased region" description="Polar residues" evidence="1">
    <location>
        <begin position="233"/>
        <end position="247"/>
    </location>
</feature>
<reference evidence="2 3" key="1">
    <citation type="journal article" date="2012" name="Nat. Genet.">
        <title>Plasmodium cynomolgi genome sequences provide insight into Plasmodium vivax and the monkey malaria clade.</title>
        <authorList>
            <person name="Tachibana S."/>
            <person name="Sullivan S.A."/>
            <person name="Kawai S."/>
            <person name="Nakamura S."/>
            <person name="Kim H.R."/>
            <person name="Goto N."/>
            <person name="Arisue N."/>
            <person name="Palacpac N.M.Q."/>
            <person name="Honma H."/>
            <person name="Yagi M."/>
            <person name="Tougan T."/>
            <person name="Katakai Y."/>
            <person name="Kaneko O."/>
            <person name="Mita T."/>
            <person name="Kita K."/>
            <person name="Yasutomi Y."/>
            <person name="Sutton P.L."/>
            <person name="Shakhbatyan R."/>
            <person name="Horii T."/>
            <person name="Yasunaga T."/>
            <person name="Barnwell J.W."/>
            <person name="Escalante A.A."/>
            <person name="Carlton J.M."/>
            <person name="Tanabe K."/>
        </authorList>
    </citation>
    <scope>NUCLEOTIDE SEQUENCE [LARGE SCALE GENOMIC DNA]</scope>
    <source>
        <strain evidence="2 3">B</strain>
    </source>
</reference>
<feature type="compositionally biased region" description="Polar residues" evidence="1">
    <location>
        <begin position="164"/>
        <end position="174"/>
    </location>
</feature>
<feature type="compositionally biased region" description="Basic and acidic residues" evidence="1">
    <location>
        <begin position="248"/>
        <end position="261"/>
    </location>
</feature>
<dbReference type="EMBL" id="DF157176">
    <property type="protein sequence ID" value="GAB69454.1"/>
    <property type="molecule type" value="Genomic_DNA"/>
</dbReference>
<accession>K6UZN3</accession>
<dbReference type="RefSeq" id="XP_004227672.1">
    <property type="nucleotide sequence ID" value="XM_004227624.1"/>
</dbReference>
<gene>
    <name evidence="2" type="ORF">PCYB_002030</name>
</gene>
<dbReference type="Proteomes" id="UP000006319">
    <property type="component" value="Unassembled WGS sequence"/>
</dbReference>
<dbReference type="VEuPathDB" id="PlasmoDB:PCYB_002030"/>
<keyword evidence="3" id="KW-1185">Reference proteome</keyword>
<name>K6UZN3_PLACD</name>
<dbReference type="OrthoDB" id="6410656at2759"/>
<feature type="compositionally biased region" description="Polar residues" evidence="1">
    <location>
        <begin position="199"/>
        <end position="210"/>
    </location>
</feature>
<feature type="compositionally biased region" description="Basic and acidic residues" evidence="1">
    <location>
        <begin position="220"/>
        <end position="231"/>
    </location>
</feature>